<name>A0A0N0VIH7_9PSED</name>
<dbReference type="OrthoDB" id="9803764at2"/>
<evidence type="ECO:0000313" key="6">
    <source>
        <dbReference type="Proteomes" id="UP000037931"/>
    </source>
</evidence>
<feature type="domain" description="HTH araC/xylS-type" evidence="4">
    <location>
        <begin position="211"/>
        <end position="309"/>
    </location>
</feature>
<reference evidence="5 6" key="1">
    <citation type="journal article" date="2015" name="PLoS ONE">
        <title>Rice-Infecting Pseudomonas Genomes Are Highly Accessorized and Harbor Multiple Putative Virulence Mechanisms to Cause Sheath Brown Rot.</title>
        <authorList>
            <person name="Quibod I.L."/>
            <person name="Grande G."/>
            <person name="Oreiro E.G."/>
            <person name="Borja F.N."/>
            <person name="Dossa G.S."/>
            <person name="Mauleon R."/>
            <person name="Cruz C.V."/>
            <person name="Oliva R."/>
        </authorList>
    </citation>
    <scope>NUCLEOTIDE SEQUENCE [LARGE SCALE GENOMIC DNA]</scope>
    <source>
        <strain evidence="5 6">IRRI 6609</strain>
    </source>
</reference>
<dbReference type="InterPro" id="IPR018060">
    <property type="entry name" value="HTH_AraC"/>
</dbReference>
<dbReference type="PROSITE" id="PS01124">
    <property type="entry name" value="HTH_ARAC_FAMILY_2"/>
    <property type="match status" value="1"/>
</dbReference>
<dbReference type="RefSeq" id="WP_054060730.1">
    <property type="nucleotide sequence ID" value="NZ_JAQMZR010000006.1"/>
</dbReference>
<evidence type="ECO:0000256" key="3">
    <source>
        <dbReference type="ARBA" id="ARBA00023163"/>
    </source>
</evidence>
<dbReference type="GO" id="GO:0043565">
    <property type="term" value="F:sequence-specific DNA binding"/>
    <property type="evidence" value="ECO:0007669"/>
    <property type="project" value="InterPro"/>
</dbReference>
<dbReference type="GO" id="GO:0009893">
    <property type="term" value="P:positive regulation of metabolic process"/>
    <property type="evidence" value="ECO:0007669"/>
    <property type="project" value="UniProtKB-ARBA"/>
</dbReference>
<keyword evidence="2" id="KW-0238">DNA-binding</keyword>
<dbReference type="PANTHER" id="PTHR43130">
    <property type="entry name" value="ARAC-FAMILY TRANSCRIPTIONAL REGULATOR"/>
    <property type="match status" value="1"/>
</dbReference>
<evidence type="ECO:0000259" key="4">
    <source>
        <dbReference type="PROSITE" id="PS01124"/>
    </source>
</evidence>
<keyword evidence="3" id="KW-0804">Transcription</keyword>
<protein>
    <submittedName>
        <fullName evidence="5">Transcriptional regulator, AraC family with amidase-like domain</fullName>
    </submittedName>
</protein>
<dbReference type="STRING" id="50340.PF66_05252"/>
<dbReference type="SUPFAM" id="SSF52317">
    <property type="entry name" value="Class I glutamine amidotransferase-like"/>
    <property type="match status" value="1"/>
</dbReference>
<dbReference type="Pfam" id="PF12833">
    <property type="entry name" value="HTH_18"/>
    <property type="match status" value="1"/>
</dbReference>
<gene>
    <name evidence="5" type="ORF">PF66_05252</name>
</gene>
<organism evidence="5 6">
    <name type="scientific">Pseudomonas asplenii</name>
    <dbReference type="NCBI Taxonomy" id="53407"/>
    <lineage>
        <taxon>Bacteria</taxon>
        <taxon>Pseudomonadati</taxon>
        <taxon>Pseudomonadota</taxon>
        <taxon>Gammaproteobacteria</taxon>
        <taxon>Pseudomonadales</taxon>
        <taxon>Pseudomonadaceae</taxon>
        <taxon>Pseudomonas</taxon>
    </lineage>
</organism>
<dbReference type="Gene3D" id="1.10.10.60">
    <property type="entry name" value="Homeodomain-like"/>
    <property type="match status" value="1"/>
</dbReference>
<dbReference type="InterPro" id="IPR002818">
    <property type="entry name" value="DJ-1/PfpI"/>
</dbReference>
<sequence>MHRIGYLLSEGFQVMALGTQTVFEFANVVAQEPIYQLTNYSMEGGQVRSSIGAVVDTERADGQAADTWMVSGVVDPLAHEVSQAQLQFVRESAEHCRRTVGLCTGSFVLAEAGLLDGRRVTTHWAYADALRQRYPAARVEVDRIFIEDKGVWTSAGLTAAMDLALGIVENDLGPELATQVARVLVMYHRRSGGQSQHSRMLALAPKSDRVQAALEHARANLAGDLTLETLAATVHLSPRQFSRVFLAETGLSPAKAVEQLRVESARHMIERGRHSLEVIARENGFRDRRHLREVFVRTLGVSPLSLRREKA</sequence>
<dbReference type="CDD" id="cd03137">
    <property type="entry name" value="GATase1_AraC_1"/>
    <property type="match status" value="1"/>
</dbReference>
<accession>A0A0N0VIH7</accession>
<dbReference type="SMART" id="SM00342">
    <property type="entry name" value="HTH_ARAC"/>
    <property type="match status" value="1"/>
</dbReference>
<dbReference type="PANTHER" id="PTHR43130:SF3">
    <property type="entry name" value="HTH-TYPE TRANSCRIPTIONAL REGULATOR RV1931C"/>
    <property type="match status" value="1"/>
</dbReference>
<dbReference type="SUPFAM" id="SSF46689">
    <property type="entry name" value="Homeodomain-like"/>
    <property type="match status" value="2"/>
</dbReference>
<dbReference type="PATRIC" id="fig|50340.43.peg.2960"/>
<dbReference type="Proteomes" id="UP000037931">
    <property type="component" value="Unassembled WGS sequence"/>
</dbReference>
<keyword evidence="1" id="KW-0805">Transcription regulation</keyword>
<dbReference type="Pfam" id="PF01965">
    <property type="entry name" value="DJ-1_PfpI"/>
    <property type="match status" value="1"/>
</dbReference>
<dbReference type="EMBL" id="JSYZ01000022">
    <property type="protein sequence ID" value="KPA88200.1"/>
    <property type="molecule type" value="Genomic_DNA"/>
</dbReference>
<evidence type="ECO:0000256" key="2">
    <source>
        <dbReference type="ARBA" id="ARBA00023125"/>
    </source>
</evidence>
<dbReference type="AlphaFoldDB" id="A0A0N0VIH7"/>
<keyword evidence="6" id="KW-1185">Reference proteome</keyword>
<proteinExistence type="predicted"/>
<dbReference type="PROSITE" id="PS00041">
    <property type="entry name" value="HTH_ARAC_FAMILY_1"/>
    <property type="match status" value="1"/>
</dbReference>
<comment type="caution">
    <text evidence="5">The sequence shown here is derived from an EMBL/GenBank/DDBJ whole genome shotgun (WGS) entry which is preliminary data.</text>
</comment>
<dbReference type="InterPro" id="IPR029062">
    <property type="entry name" value="Class_I_gatase-like"/>
</dbReference>
<evidence type="ECO:0000313" key="5">
    <source>
        <dbReference type="EMBL" id="KPA88200.1"/>
    </source>
</evidence>
<dbReference type="InterPro" id="IPR052158">
    <property type="entry name" value="INH-QAR"/>
</dbReference>
<dbReference type="Gene3D" id="3.40.50.880">
    <property type="match status" value="1"/>
</dbReference>
<dbReference type="InterPro" id="IPR009057">
    <property type="entry name" value="Homeodomain-like_sf"/>
</dbReference>
<dbReference type="GO" id="GO:0003700">
    <property type="term" value="F:DNA-binding transcription factor activity"/>
    <property type="evidence" value="ECO:0007669"/>
    <property type="project" value="InterPro"/>
</dbReference>
<dbReference type="InterPro" id="IPR018062">
    <property type="entry name" value="HTH_AraC-typ_CS"/>
</dbReference>
<evidence type="ECO:0000256" key="1">
    <source>
        <dbReference type="ARBA" id="ARBA00023015"/>
    </source>
</evidence>